<feature type="region of interest" description="Disordered" evidence="1">
    <location>
        <begin position="1055"/>
        <end position="1219"/>
    </location>
</feature>
<dbReference type="EMBL" id="LUEZ02000015">
    <property type="protein sequence ID" value="RDB27546.1"/>
    <property type="molecule type" value="Genomic_DNA"/>
</dbReference>
<gene>
    <name evidence="2" type="ORF">Hypma_003818</name>
</gene>
<name>A0A369K9F5_HYPMA</name>
<comment type="caution">
    <text evidence="2">The sequence shown here is derived from an EMBL/GenBank/DDBJ whole genome shotgun (WGS) entry which is preliminary data.</text>
</comment>
<feature type="region of interest" description="Disordered" evidence="1">
    <location>
        <begin position="586"/>
        <end position="652"/>
    </location>
</feature>
<feature type="region of interest" description="Disordered" evidence="1">
    <location>
        <begin position="140"/>
        <end position="159"/>
    </location>
</feature>
<feature type="compositionally biased region" description="Low complexity" evidence="1">
    <location>
        <begin position="1121"/>
        <end position="1135"/>
    </location>
</feature>
<accession>A0A369K9F5</accession>
<evidence type="ECO:0000313" key="3">
    <source>
        <dbReference type="Proteomes" id="UP000076154"/>
    </source>
</evidence>
<dbReference type="Proteomes" id="UP000076154">
    <property type="component" value="Unassembled WGS sequence"/>
</dbReference>
<evidence type="ECO:0000313" key="2">
    <source>
        <dbReference type="EMBL" id="RDB27546.1"/>
    </source>
</evidence>
<feature type="region of interest" description="Disordered" evidence="1">
    <location>
        <begin position="465"/>
        <end position="504"/>
    </location>
</feature>
<feature type="compositionally biased region" description="Low complexity" evidence="1">
    <location>
        <begin position="1070"/>
        <end position="1079"/>
    </location>
</feature>
<feature type="region of interest" description="Disordered" evidence="1">
    <location>
        <begin position="912"/>
        <end position="951"/>
    </location>
</feature>
<feature type="compositionally biased region" description="Polar residues" evidence="1">
    <location>
        <begin position="214"/>
        <end position="225"/>
    </location>
</feature>
<feature type="compositionally biased region" description="Pro residues" evidence="1">
    <location>
        <begin position="1172"/>
        <end position="1182"/>
    </location>
</feature>
<feature type="compositionally biased region" description="Acidic residues" evidence="1">
    <location>
        <begin position="1055"/>
        <end position="1065"/>
    </location>
</feature>
<feature type="compositionally biased region" description="Basic and acidic residues" evidence="1">
    <location>
        <begin position="368"/>
        <end position="381"/>
    </location>
</feature>
<feature type="compositionally biased region" description="Low complexity" evidence="1">
    <location>
        <begin position="146"/>
        <end position="159"/>
    </location>
</feature>
<reference evidence="2" key="1">
    <citation type="submission" date="2018-04" db="EMBL/GenBank/DDBJ databases">
        <title>Whole genome sequencing of Hypsizygus marmoreus.</title>
        <authorList>
            <person name="Choi I.-G."/>
            <person name="Min B."/>
            <person name="Kim J.-G."/>
            <person name="Kim S."/>
            <person name="Oh Y.-L."/>
            <person name="Kong W.-S."/>
            <person name="Park H."/>
            <person name="Jeong J."/>
            <person name="Song E.-S."/>
        </authorList>
    </citation>
    <scope>NUCLEOTIDE SEQUENCE [LARGE SCALE GENOMIC DNA]</scope>
    <source>
        <strain evidence="2">51987-8</strain>
    </source>
</reference>
<proteinExistence type="predicted"/>
<protein>
    <submittedName>
        <fullName evidence="2">Uncharacterized protein</fullName>
    </submittedName>
</protein>
<dbReference type="OrthoDB" id="3038408at2759"/>
<evidence type="ECO:0000256" key="1">
    <source>
        <dbReference type="SAM" id="MobiDB-lite"/>
    </source>
</evidence>
<dbReference type="AlphaFoldDB" id="A0A369K9F5"/>
<sequence length="1219" mass="132264">MNTMSLDQNAKAQAVRDLWRFFQESLVSRRRIMERQCDEIFKALDAKWRATPARARVKQADHDAQKRATVRDVRESYYQKVREDWQIKLRQRGLKDEDWGNMSLQEAIAIEQVMQDAEEEEEPAVFENVFTQPQLFGVPNPAPPLSSTARSTNTSTSSYTFVSPTDFTTDDELYDAVAAYVVSSTDDSEDEHGHGLPLPGGWGPRNGMGPHAVPSNNSSQTGSPDQSPPRAFEYFPGTSAHTRSHPSSGPPKRPPDMDTKPSKTRLRGPPYVGPRLSDTDESTDEEADFERFKMEIRVRKIIEFHLRAAQADVELALALYNARATKTSSGKADDAAKVAEHEKQMLKLQAAKEEERKNIVAAERKKRRDEIKKRSTLREPARAANAPTTATANEAQPRWNELFNAEQLHIDVNPNRTLALRKEDEFQDDTQTDNQTWETSPLDPVSSRVLAPAGPIEALRGRKQSLGRATPSGWKAKQVPSVAPTQSTWQAEPSPPATDSETAPSWLSEAMTGLTNPTDHYTSFDTQDIHFPGGFPAEVTSAPVPPVANGWKKAAAPSAASMMFKTPPQPDVPVPSTSAWGINFKTNAAKTSPTPPVFVESKPEKPTPSPAVSASNKKLNKKQQQRLATQKKGATGTSSKVEEEDLASPDTPTVATKVLSSKDMLLQQALAQSHEDVSSTPRPHLFAPQMKRSGGLMADCVSDAASTPRVSNKRLENPFGMSLGAGSSSLGMGGAHTQDQQEEEGSIWAKGMKQMGHAKSKSIGGAAEEPQGTVMKAKLQGQVQPQPEMRQRSALGRNAAIFGMPGDDEHSWGQTIKAKAQVGGHQSLMTMQGIAPPPPAVPEETPWERMQRLKAETAAGAAAPTELPTISRMAAPNANPWADLDRPVSKLVQQPQSVPADLYWTPNGGTSVGSKHPQIWNPNARPQPRATSPPLVKQSMTMPPASSYAPNPYETYRVRRMSDPVSPSPRGFGHELPEAKQTAVPASILNMSKAKKATKSGKVTIEEVPDEEGPSGWKVPADRLPSDSRIILDIVEPKPSVPSTVFTNIFHYGEGEEEYDDEEYEPGFNSTFPTPSTAPTSPPDEVPSLDEDWFASAAEEMKNGNWDSLLGGAGSFSGNVASSTSNATQQQQKSSPWATVARAKESPSSSQSTDGAKFVSALQSVDKSSPPTVVPKPSPPKPATSAVTPPVPVAVESKEPAKPNNQPKGKAKGKGKGRR</sequence>
<feature type="compositionally biased region" description="Polar residues" evidence="1">
    <location>
        <begin position="483"/>
        <end position="504"/>
    </location>
</feature>
<feature type="region of interest" description="Disordered" evidence="1">
    <location>
        <begin position="184"/>
        <end position="287"/>
    </location>
</feature>
<feature type="compositionally biased region" description="Basic residues" evidence="1">
    <location>
        <begin position="1209"/>
        <end position="1219"/>
    </location>
</feature>
<organism evidence="2 3">
    <name type="scientific">Hypsizygus marmoreus</name>
    <name type="common">White beech mushroom</name>
    <name type="synonym">Agaricus marmoreus</name>
    <dbReference type="NCBI Taxonomy" id="39966"/>
    <lineage>
        <taxon>Eukaryota</taxon>
        <taxon>Fungi</taxon>
        <taxon>Dikarya</taxon>
        <taxon>Basidiomycota</taxon>
        <taxon>Agaricomycotina</taxon>
        <taxon>Agaricomycetes</taxon>
        <taxon>Agaricomycetidae</taxon>
        <taxon>Agaricales</taxon>
        <taxon>Tricholomatineae</taxon>
        <taxon>Lyophyllaceae</taxon>
        <taxon>Hypsizygus</taxon>
    </lineage>
</organism>
<feature type="region of interest" description="Disordered" evidence="1">
    <location>
        <begin position="964"/>
        <end position="1023"/>
    </location>
</feature>
<feature type="compositionally biased region" description="Low complexity" evidence="1">
    <location>
        <begin position="382"/>
        <end position="394"/>
    </location>
</feature>
<dbReference type="STRING" id="39966.A0A369K9F5"/>
<feature type="region of interest" description="Disordered" evidence="1">
    <location>
        <begin position="425"/>
        <end position="448"/>
    </location>
</feature>
<keyword evidence="3" id="KW-1185">Reference proteome</keyword>
<dbReference type="InParanoid" id="A0A369K9F5"/>
<feature type="region of interest" description="Disordered" evidence="1">
    <location>
        <begin position="364"/>
        <end position="394"/>
    </location>
</feature>